<keyword evidence="2" id="KW-1185">Reference proteome</keyword>
<comment type="caution">
    <text evidence="1">The sequence shown here is derived from an EMBL/GenBank/DDBJ whole genome shotgun (WGS) entry which is preliminary data.</text>
</comment>
<dbReference type="PANTHER" id="PTHR34235">
    <property type="entry name" value="SLR1203 PROTEIN-RELATED"/>
    <property type="match status" value="1"/>
</dbReference>
<gene>
    <name evidence="1" type="ORF">NIES46_16080</name>
</gene>
<protein>
    <recommendedName>
        <fullName evidence="3">DUF29 domain-containing protein</fullName>
    </recommendedName>
</protein>
<dbReference type="Gene3D" id="1.20.1220.20">
    <property type="entry name" value="Uncharcterised protein PF01724"/>
    <property type="match status" value="1"/>
</dbReference>
<evidence type="ECO:0000313" key="1">
    <source>
        <dbReference type="EMBL" id="GCE93557.1"/>
    </source>
</evidence>
<dbReference type="PANTHER" id="PTHR34235:SF3">
    <property type="entry name" value="SLR1203 PROTEIN"/>
    <property type="match status" value="1"/>
</dbReference>
<evidence type="ECO:0000313" key="2">
    <source>
        <dbReference type="Proteomes" id="UP000326169"/>
    </source>
</evidence>
<organism evidence="1 2">
    <name type="scientific">Limnospira platensis NIES-46</name>
    <dbReference type="NCBI Taxonomy" id="1236695"/>
    <lineage>
        <taxon>Bacteria</taxon>
        <taxon>Bacillati</taxon>
        <taxon>Cyanobacteriota</taxon>
        <taxon>Cyanophyceae</taxon>
        <taxon>Oscillatoriophycideae</taxon>
        <taxon>Oscillatoriales</taxon>
        <taxon>Sirenicapillariaceae</taxon>
        <taxon>Limnospira</taxon>
    </lineage>
</organism>
<sequence length="156" mass="18431">MIPSPSHIKQLYDRDYLQWLEVTIAQLRSRHYNDVDWDNLIEEIEDMGRRERHSLENNLVVVLLHLLKWEFQPKWRTGSWEGSIIEHRRRIRRALKSSPSWQNYLASVVDECYASARKQARAETQLPLEVFPAACPYAIADILKDDFLPGEDENGR</sequence>
<evidence type="ECO:0008006" key="3">
    <source>
        <dbReference type="Google" id="ProtNLM"/>
    </source>
</evidence>
<dbReference type="RefSeq" id="WP_006616389.1">
    <property type="nucleotide sequence ID" value="NZ_BIMW01000075.1"/>
</dbReference>
<proteinExistence type="predicted"/>
<dbReference type="Proteomes" id="UP000326169">
    <property type="component" value="Unassembled WGS sequence"/>
</dbReference>
<name>A0A5M3T3W6_LIMPL</name>
<dbReference type="InterPro" id="IPR002636">
    <property type="entry name" value="DUF29"/>
</dbReference>
<dbReference type="GeneID" id="301682468"/>
<accession>A0A5M3T3W6</accession>
<dbReference type="EMBL" id="BIMW01000075">
    <property type="protein sequence ID" value="GCE93557.1"/>
    <property type="molecule type" value="Genomic_DNA"/>
</dbReference>
<dbReference type="Pfam" id="PF01724">
    <property type="entry name" value="DUF29"/>
    <property type="match status" value="1"/>
</dbReference>
<reference evidence="1 2" key="1">
    <citation type="journal article" date="2019" name="J Genomics">
        <title>The Draft Genome of a Hydrogen-producing Cyanobacterium, Arthrospira platensis NIES-46.</title>
        <authorList>
            <person name="Suzuki S."/>
            <person name="Yamaguchi H."/>
            <person name="Kawachi M."/>
        </authorList>
    </citation>
    <scope>NUCLEOTIDE SEQUENCE [LARGE SCALE GENOMIC DNA]</scope>
    <source>
        <strain evidence="1 2">NIES-46</strain>
    </source>
</reference>